<dbReference type="InterPro" id="IPR005467">
    <property type="entry name" value="His_kinase_dom"/>
</dbReference>
<name>A0A1G6IRF0_9BACI</name>
<evidence type="ECO:0000256" key="17">
    <source>
        <dbReference type="SAM" id="Phobius"/>
    </source>
</evidence>
<keyword evidence="7 17" id="KW-0812">Transmembrane</keyword>
<dbReference type="GO" id="GO:0005524">
    <property type="term" value="F:ATP binding"/>
    <property type="evidence" value="ECO:0007669"/>
    <property type="project" value="UniProtKB-KW"/>
</dbReference>
<evidence type="ECO:0000259" key="19">
    <source>
        <dbReference type="PROSITE" id="PS50885"/>
    </source>
</evidence>
<evidence type="ECO:0000256" key="13">
    <source>
        <dbReference type="ARBA" id="ARBA00023026"/>
    </source>
</evidence>
<dbReference type="InterPro" id="IPR036890">
    <property type="entry name" value="HATPase_C_sf"/>
</dbReference>
<keyword evidence="5" id="KW-0597">Phosphoprotein</keyword>
<dbReference type="InterPro" id="IPR004358">
    <property type="entry name" value="Sig_transdc_His_kin-like_C"/>
</dbReference>
<dbReference type="GO" id="GO:0000155">
    <property type="term" value="F:phosphorelay sensor kinase activity"/>
    <property type="evidence" value="ECO:0007669"/>
    <property type="project" value="InterPro"/>
</dbReference>
<evidence type="ECO:0000259" key="18">
    <source>
        <dbReference type="PROSITE" id="PS50109"/>
    </source>
</evidence>
<dbReference type="RefSeq" id="WP_090775487.1">
    <property type="nucleotide sequence ID" value="NZ_FMYM01000005.1"/>
</dbReference>
<dbReference type="InterPro" id="IPR003661">
    <property type="entry name" value="HisK_dim/P_dom"/>
</dbReference>
<dbReference type="PRINTS" id="PR00344">
    <property type="entry name" value="BCTRLSENSOR"/>
</dbReference>
<evidence type="ECO:0000256" key="10">
    <source>
        <dbReference type="ARBA" id="ARBA00022840"/>
    </source>
</evidence>
<evidence type="ECO:0000313" key="20">
    <source>
        <dbReference type="EMBL" id="SDC08316.1"/>
    </source>
</evidence>
<comment type="function">
    <text evidence="15">Member of the two-component regulatory system HssS/HssR involved in intracellular heme homeostasis and tempering of staphylococcal virulence. HssS functions as a heme sensor histidine kinase which is autophosphorylated at a histidine residue and transfers its phosphate group to an aspartate residue of HssR. HssR/HssS activates the expression of hrtAB, an efflux pump, in response to extracellular heme, hemin, hemoglobin or blood.</text>
</comment>
<comment type="subcellular location">
    <subcellularLocation>
        <location evidence="2">Cell membrane</location>
        <topology evidence="2">Multi-pass membrane protein</topology>
    </subcellularLocation>
</comment>
<feature type="domain" description="Histidine kinase" evidence="18">
    <location>
        <begin position="245"/>
        <end position="460"/>
    </location>
</feature>
<evidence type="ECO:0000256" key="4">
    <source>
        <dbReference type="ARBA" id="ARBA00022475"/>
    </source>
</evidence>
<keyword evidence="9 20" id="KW-0418">Kinase</keyword>
<evidence type="ECO:0000256" key="5">
    <source>
        <dbReference type="ARBA" id="ARBA00022553"/>
    </source>
</evidence>
<reference evidence="21" key="1">
    <citation type="submission" date="2016-09" db="EMBL/GenBank/DDBJ databases">
        <authorList>
            <person name="Varghese N."/>
            <person name="Submissions S."/>
        </authorList>
    </citation>
    <scope>NUCLEOTIDE SEQUENCE [LARGE SCALE GENOMIC DNA]</scope>
    <source>
        <strain evidence="21">25nlg</strain>
    </source>
</reference>
<dbReference type="Pfam" id="PF02518">
    <property type="entry name" value="HATPase_c"/>
    <property type="match status" value="1"/>
</dbReference>
<evidence type="ECO:0000256" key="6">
    <source>
        <dbReference type="ARBA" id="ARBA00022679"/>
    </source>
</evidence>
<dbReference type="EMBL" id="FMYM01000005">
    <property type="protein sequence ID" value="SDC08316.1"/>
    <property type="molecule type" value="Genomic_DNA"/>
</dbReference>
<keyword evidence="4" id="KW-1003">Cell membrane</keyword>
<protein>
    <recommendedName>
        <fullName evidence="16">Heme sensor protein HssS</fullName>
        <ecNumber evidence="3">2.7.13.3</ecNumber>
    </recommendedName>
</protein>
<evidence type="ECO:0000256" key="3">
    <source>
        <dbReference type="ARBA" id="ARBA00012438"/>
    </source>
</evidence>
<dbReference type="InterPro" id="IPR036097">
    <property type="entry name" value="HisK_dim/P_sf"/>
</dbReference>
<dbReference type="PROSITE" id="PS50109">
    <property type="entry name" value="HIS_KIN"/>
    <property type="match status" value="1"/>
</dbReference>
<keyword evidence="12" id="KW-0902">Two-component regulatory system</keyword>
<dbReference type="GO" id="GO:0005886">
    <property type="term" value="C:plasma membrane"/>
    <property type="evidence" value="ECO:0007669"/>
    <property type="project" value="UniProtKB-SubCell"/>
</dbReference>
<dbReference type="InterPro" id="IPR003660">
    <property type="entry name" value="HAMP_dom"/>
</dbReference>
<dbReference type="CDD" id="cd00075">
    <property type="entry name" value="HATPase"/>
    <property type="match status" value="1"/>
</dbReference>
<feature type="domain" description="HAMP" evidence="19">
    <location>
        <begin position="185"/>
        <end position="237"/>
    </location>
</feature>
<dbReference type="SUPFAM" id="SSF47384">
    <property type="entry name" value="Homodimeric domain of signal transducing histidine kinase"/>
    <property type="match status" value="1"/>
</dbReference>
<dbReference type="EC" id="2.7.13.3" evidence="3"/>
<dbReference type="InterPro" id="IPR003594">
    <property type="entry name" value="HATPase_dom"/>
</dbReference>
<dbReference type="CDD" id="cd06225">
    <property type="entry name" value="HAMP"/>
    <property type="match status" value="1"/>
</dbReference>
<evidence type="ECO:0000256" key="8">
    <source>
        <dbReference type="ARBA" id="ARBA00022741"/>
    </source>
</evidence>
<keyword evidence="10" id="KW-0067">ATP-binding</keyword>
<dbReference type="Gene3D" id="1.10.287.130">
    <property type="match status" value="1"/>
</dbReference>
<evidence type="ECO:0000256" key="14">
    <source>
        <dbReference type="ARBA" id="ARBA00023136"/>
    </source>
</evidence>
<feature type="transmembrane region" description="Helical" evidence="17">
    <location>
        <begin position="164"/>
        <end position="188"/>
    </location>
</feature>
<comment type="catalytic activity">
    <reaction evidence="1">
        <text>ATP + protein L-histidine = ADP + protein N-phospho-L-histidine.</text>
        <dbReference type="EC" id="2.7.13.3"/>
    </reaction>
</comment>
<evidence type="ECO:0000256" key="12">
    <source>
        <dbReference type="ARBA" id="ARBA00023012"/>
    </source>
</evidence>
<sequence>MRSLYGTFVVVTLVVMLVSGLFAFLLSNVYYQHALKQQNNDKYIETAEEITRELTSQTEVNIDAYLAFVARIGYQLHLVREDGDASFYGEDFRDVNLGEDTIAHVLAGNVYHGMAEFPKRTFVTGFFANELKNSVGVPFTYEGAKYALFLRPDLTFHFNEMRHLFAWLIGLTVLFSLVFELILAKYVIRPVSQLSEATKKVQQGDFTLQLDVNRKDEMGELAESFQQMSSQLAKLENMRNEFISNISHDIRSPLSNINGYMELLAKDDVSSSDKRTYVAIVREECERLSNLTTQLLLLSSLNQMTDMSAKTSVDVAAQIKSLVKKYQWKLFEREITVQYELADGLDYEGKEPLLLSVWDNLFSNAVKYNRHGGNIFITLEKKAGAIEVSFRDTGVGLSEEQVARIFERFYRGDASRTKEVEGSGLGLAIAEKIVSLHGGEILVESEMGIGTTFIVRLPLQ</sequence>
<evidence type="ECO:0000256" key="9">
    <source>
        <dbReference type="ARBA" id="ARBA00022777"/>
    </source>
</evidence>
<dbReference type="SMART" id="SM00387">
    <property type="entry name" value="HATPase_c"/>
    <property type="match status" value="1"/>
</dbReference>
<dbReference type="FunFam" id="3.30.565.10:FF:000006">
    <property type="entry name" value="Sensor histidine kinase WalK"/>
    <property type="match status" value="1"/>
</dbReference>
<dbReference type="Pfam" id="PF00512">
    <property type="entry name" value="HisKA"/>
    <property type="match status" value="1"/>
</dbReference>
<dbReference type="Pfam" id="PF00672">
    <property type="entry name" value="HAMP"/>
    <property type="match status" value="1"/>
</dbReference>
<dbReference type="Gene3D" id="6.10.340.10">
    <property type="match status" value="1"/>
</dbReference>
<dbReference type="PANTHER" id="PTHR45528">
    <property type="entry name" value="SENSOR HISTIDINE KINASE CPXA"/>
    <property type="match status" value="1"/>
</dbReference>
<dbReference type="FunFam" id="1.10.287.130:FF:000001">
    <property type="entry name" value="Two-component sensor histidine kinase"/>
    <property type="match status" value="1"/>
</dbReference>
<dbReference type="SMART" id="SM00304">
    <property type="entry name" value="HAMP"/>
    <property type="match status" value="1"/>
</dbReference>
<evidence type="ECO:0000256" key="7">
    <source>
        <dbReference type="ARBA" id="ARBA00022692"/>
    </source>
</evidence>
<dbReference type="SUPFAM" id="SSF55874">
    <property type="entry name" value="ATPase domain of HSP90 chaperone/DNA topoisomerase II/histidine kinase"/>
    <property type="match status" value="1"/>
</dbReference>
<dbReference type="InterPro" id="IPR050398">
    <property type="entry name" value="HssS/ArlS-like"/>
</dbReference>
<dbReference type="Proteomes" id="UP000242662">
    <property type="component" value="Unassembled WGS sequence"/>
</dbReference>
<keyword evidence="11 17" id="KW-1133">Transmembrane helix</keyword>
<dbReference type="AlphaFoldDB" id="A0A1G6IRF0"/>
<evidence type="ECO:0000256" key="11">
    <source>
        <dbReference type="ARBA" id="ARBA00022989"/>
    </source>
</evidence>
<proteinExistence type="predicted"/>
<feature type="transmembrane region" description="Helical" evidence="17">
    <location>
        <begin position="6"/>
        <end position="31"/>
    </location>
</feature>
<evidence type="ECO:0000256" key="15">
    <source>
        <dbReference type="ARBA" id="ARBA00037219"/>
    </source>
</evidence>
<evidence type="ECO:0000256" key="1">
    <source>
        <dbReference type="ARBA" id="ARBA00000085"/>
    </source>
</evidence>
<keyword evidence="6" id="KW-0808">Transferase</keyword>
<evidence type="ECO:0000256" key="16">
    <source>
        <dbReference type="ARBA" id="ARBA00040841"/>
    </source>
</evidence>
<dbReference type="PROSITE" id="PS50885">
    <property type="entry name" value="HAMP"/>
    <property type="match status" value="1"/>
</dbReference>
<keyword evidence="8" id="KW-0547">Nucleotide-binding</keyword>
<keyword evidence="13" id="KW-0843">Virulence</keyword>
<dbReference type="OrthoDB" id="9813151at2"/>
<dbReference type="PANTHER" id="PTHR45528:SF11">
    <property type="entry name" value="HISTIDINE KINASE"/>
    <property type="match status" value="1"/>
</dbReference>
<dbReference type="SMART" id="SM00388">
    <property type="entry name" value="HisKA"/>
    <property type="match status" value="1"/>
</dbReference>
<evidence type="ECO:0000256" key="2">
    <source>
        <dbReference type="ARBA" id="ARBA00004651"/>
    </source>
</evidence>
<dbReference type="Gene3D" id="3.30.565.10">
    <property type="entry name" value="Histidine kinase-like ATPase, C-terminal domain"/>
    <property type="match status" value="1"/>
</dbReference>
<keyword evidence="14 17" id="KW-0472">Membrane</keyword>
<keyword evidence="21" id="KW-1185">Reference proteome</keyword>
<dbReference type="SUPFAM" id="SSF158472">
    <property type="entry name" value="HAMP domain-like"/>
    <property type="match status" value="1"/>
</dbReference>
<organism evidence="20 21">
    <name type="scientific">Shouchella lonarensis</name>
    <dbReference type="NCBI Taxonomy" id="1464122"/>
    <lineage>
        <taxon>Bacteria</taxon>
        <taxon>Bacillati</taxon>
        <taxon>Bacillota</taxon>
        <taxon>Bacilli</taxon>
        <taxon>Bacillales</taxon>
        <taxon>Bacillaceae</taxon>
        <taxon>Shouchella</taxon>
    </lineage>
</organism>
<evidence type="ECO:0000313" key="21">
    <source>
        <dbReference type="Proteomes" id="UP000242662"/>
    </source>
</evidence>
<dbReference type="CDD" id="cd00082">
    <property type="entry name" value="HisKA"/>
    <property type="match status" value="1"/>
</dbReference>
<dbReference type="STRING" id="1464122.SAMN05421737_105128"/>
<accession>A0A1G6IRF0</accession>
<gene>
    <name evidence="20" type="ORF">SAMN05421737_105128</name>
</gene>